<dbReference type="EMBL" id="PQFZ01000008">
    <property type="protein sequence ID" value="POR50826.1"/>
    <property type="molecule type" value="Genomic_DNA"/>
</dbReference>
<evidence type="ECO:0000256" key="1">
    <source>
        <dbReference type="SAM" id="MobiDB-lite"/>
    </source>
</evidence>
<dbReference type="Proteomes" id="UP000236919">
    <property type="component" value="Unassembled WGS sequence"/>
</dbReference>
<keyword evidence="4" id="KW-1185">Reference proteome</keyword>
<name>A0A2S4M7V2_9HYPH</name>
<accession>A0A2S4M7V2</accession>
<gene>
    <name evidence="3" type="ORF">CYD53_10874</name>
</gene>
<protein>
    <submittedName>
        <fullName evidence="3">Putative RNA-binding Zn ribbon-like protein</fullName>
    </submittedName>
</protein>
<evidence type="ECO:0000259" key="2">
    <source>
        <dbReference type="Pfam" id="PF11706"/>
    </source>
</evidence>
<evidence type="ECO:0000313" key="3">
    <source>
        <dbReference type="EMBL" id="POR50826.1"/>
    </source>
</evidence>
<dbReference type="Gene3D" id="1.10.3300.10">
    <property type="entry name" value="Jann2411-like domain"/>
    <property type="match status" value="1"/>
</dbReference>
<dbReference type="PANTHER" id="PTHR35525">
    <property type="entry name" value="BLL6575 PROTEIN"/>
    <property type="match status" value="1"/>
</dbReference>
<dbReference type="InterPro" id="IPR010852">
    <property type="entry name" value="ABATE"/>
</dbReference>
<sequence length="204" mass="22287">MSADRRPRPMAGKDTAPKGEEFRDGMPFVGGRLWIDLLNTTPLDAAQRTIDLIGTPDGLAAWIAAAGLEFSATAESEDALRALRRTLRSEFEVLRAGEPVSDATIAQINALLRHVHVSLCLTRSQGGVKVVEVIAADPAGYVAEDFSRFVCDFEPARLKHCSSPTCSMVFYDAGKNNTRRWCTMSVCGNRDKVARFRSRKAAKG</sequence>
<dbReference type="Pfam" id="PF07336">
    <property type="entry name" value="ABATE"/>
    <property type="match status" value="1"/>
</dbReference>
<dbReference type="SUPFAM" id="SSF160904">
    <property type="entry name" value="Jann2411-like"/>
    <property type="match status" value="1"/>
</dbReference>
<reference evidence="3 4" key="1">
    <citation type="submission" date="2018-01" db="EMBL/GenBank/DDBJ databases">
        <title>Genomic Encyclopedia of Type Strains, Phase III (KMG-III): the genomes of soil and plant-associated and newly described type strains.</title>
        <authorList>
            <person name="Whitman W."/>
        </authorList>
    </citation>
    <scope>NUCLEOTIDE SEQUENCE [LARGE SCALE GENOMIC DNA]</scope>
    <source>
        <strain evidence="3 4">1131</strain>
    </source>
</reference>
<comment type="caution">
    <text evidence="3">The sequence shown here is derived from an EMBL/GenBank/DDBJ whole genome shotgun (WGS) entry which is preliminary data.</text>
</comment>
<proteinExistence type="predicted"/>
<dbReference type="Pfam" id="PF11706">
    <property type="entry name" value="zf-CGNR"/>
    <property type="match status" value="1"/>
</dbReference>
<feature type="region of interest" description="Disordered" evidence="1">
    <location>
        <begin position="1"/>
        <end position="23"/>
    </location>
</feature>
<dbReference type="InterPro" id="IPR021005">
    <property type="entry name" value="Znf_CGNR"/>
</dbReference>
<dbReference type="InterPro" id="IPR023286">
    <property type="entry name" value="ABATE_dom_sf"/>
</dbReference>
<evidence type="ECO:0000313" key="4">
    <source>
        <dbReference type="Proteomes" id="UP000236919"/>
    </source>
</evidence>
<feature type="domain" description="Zinc finger CGNR" evidence="2">
    <location>
        <begin position="157"/>
        <end position="200"/>
    </location>
</feature>
<dbReference type="PANTHER" id="PTHR35525:SF3">
    <property type="entry name" value="BLL6575 PROTEIN"/>
    <property type="match status" value="1"/>
</dbReference>
<dbReference type="AlphaFoldDB" id="A0A2S4M7V2"/>
<dbReference type="OrthoDB" id="9808437at2"/>
<organism evidence="3 4">
    <name type="scientific">Bosea psychrotolerans</name>
    <dbReference type="NCBI Taxonomy" id="1871628"/>
    <lineage>
        <taxon>Bacteria</taxon>
        <taxon>Pseudomonadati</taxon>
        <taxon>Pseudomonadota</taxon>
        <taxon>Alphaproteobacteria</taxon>
        <taxon>Hyphomicrobiales</taxon>
        <taxon>Boseaceae</taxon>
        <taxon>Bosea</taxon>
    </lineage>
</organism>